<feature type="compositionally biased region" description="Pro residues" evidence="12">
    <location>
        <begin position="411"/>
        <end position="421"/>
    </location>
</feature>
<reference evidence="15" key="1">
    <citation type="journal article" date="2013" name="Genome Announc.">
        <title>Whole-Genome Sequencing of Lactobacillus shenzhenensis Strain LY-73T.</title>
        <authorList>
            <person name="Lin Z."/>
            <person name="Liu Z."/>
            <person name="Yang R."/>
            <person name="Zou Y."/>
            <person name="Wan D."/>
            <person name="Chen J."/>
            <person name="Guo M."/>
            <person name="Zhao J."/>
            <person name="Fang C."/>
            <person name="Yang R."/>
            <person name="Liu F."/>
        </authorList>
    </citation>
    <scope>NUCLEOTIDE SEQUENCE [LARGE SCALE GENOMIC DNA]</scope>
    <source>
        <strain evidence="15">LY-73</strain>
    </source>
</reference>
<keyword evidence="15" id="KW-1185">Reference proteome</keyword>
<feature type="compositionally biased region" description="Polar residues" evidence="12">
    <location>
        <begin position="662"/>
        <end position="674"/>
    </location>
</feature>
<gene>
    <name evidence="14" type="primary">dnaX</name>
    <name evidence="14" type="ORF">L248_1392</name>
</gene>
<dbReference type="InterPro" id="IPR001270">
    <property type="entry name" value="ClpA/B"/>
</dbReference>
<dbReference type="EMBL" id="KI271583">
    <property type="protein sequence ID" value="ERL66300.1"/>
    <property type="molecule type" value="Genomic_DNA"/>
</dbReference>
<dbReference type="Proteomes" id="UP000030647">
    <property type="component" value="Unassembled WGS sequence"/>
</dbReference>
<evidence type="ECO:0000256" key="12">
    <source>
        <dbReference type="SAM" id="MobiDB-lite"/>
    </source>
</evidence>
<keyword evidence="3" id="KW-0808">Transferase</keyword>
<dbReference type="GO" id="GO:0003677">
    <property type="term" value="F:DNA binding"/>
    <property type="evidence" value="ECO:0007669"/>
    <property type="project" value="InterPro"/>
</dbReference>
<dbReference type="GO" id="GO:0006261">
    <property type="term" value="P:DNA-templated DNA replication"/>
    <property type="evidence" value="ECO:0007669"/>
    <property type="project" value="TreeGrafter"/>
</dbReference>
<feature type="region of interest" description="Disordered" evidence="12">
    <location>
        <begin position="399"/>
        <end position="424"/>
    </location>
</feature>
<dbReference type="EC" id="2.7.7.7" evidence="2"/>
<keyword evidence="8" id="KW-0862">Zinc</keyword>
<dbReference type="PANTHER" id="PTHR11669:SF0">
    <property type="entry name" value="PROTEIN STICHEL-LIKE 2"/>
    <property type="match status" value="1"/>
</dbReference>
<dbReference type="Gene3D" id="1.20.272.10">
    <property type="match status" value="1"/>
</dbReference>
<dbReference type="NCBIfam" id="TIGR02397">
    <property type="entry name" value="dnaX_nterm"/>
    <property type="match status" value="1"/>
</dbReference>
<comment type="similarity">
    <text evidence="1">Belongs to the DnaX/STICHEL family.</text>
</comment>
<evidence type="ECO:0000256" key="2">
    <source>
        <dbReference type="ARBA" id="ARBA00012417"/>
    </source>
</evidence>
<dbReference type="GO" id="GO:0005524">
    <property type="term" value="F:ATP binding"/>
    <property type="evidence" value="ECO:0007669"/>
    <property type="project" value="UniProtKB-KW"/>
</dbReference>
<evidence type="ECO:0000256" key="8">
    <source>
        <dbReference type="ARBA" id="ARBA00022833"/>
    </source>
</evidence>
<sequence>MAYQALYRVWRPQRFADLVGQETITQTLKNALITDQISHAYLFTGPRGTGKTSAAKILAKAVNCRFRKDGEPCNQCDTCKAITAGSLGDVIEIDAASNNGVDEIRDIRDKAKYPPTVADYKVYIIDEVHMLSTGAFNALLKTLEEPPAHVIFILATTEIQKVPATIISRTQRFDFKRIASETIVDRMQYILKDMKITYDDAALELIANAAAGGMRDALSILDQVLSYGDDHVTLANALSVTGSLSGDTLTKYLQAVDQGDTAQGLTIVQQELAVGKDPNQFIVNLLVFLRDLLLYRQDPHLARSFYATQDPDTFARLVKEINDTKIYRMIDVLTAVQDQLRQTTHPDVYLDVLTVKLATLDTTVVATQPANPAGAQAAPAAPALTHTIKSLEQQVAALQQQVQQGSGAAPAPTPAQRPAPAAPAAVKTKVRVNLEEINAVLGTATRQSLEAIRGLWDELLSMLSVSQRAVLHVGAEPVAASPDAVVVSFDYPLMFERAAKDQVMRQQVEADLAKLANHAIAVYFVPKEQWPRIRQDYLAAHPIGKKRRRSAPPASAAAAPTSADATDSAAEETPPVISDSDAAAMSDAGGTASPGKRPPDSQSAVAADSQTATEDAAASPEEAAPAPTGADLVAKAKALFGDFVEVDSGQPQTEHEHKQDDPQNNPTDGVNANG</sequence>
<evidence type="ECO:0000256" key="3">
    <source>
        <dbReference type="ARBA" id="ARBA00022679"/>
    </source>
</evidence>
<evidence type="ECO:0000256" key="4">
    <source>
        <dbReference type="ARBA" id="ARBA00022695"/>
    </source>
</evidence>
<evidence type="ECO:0000259" key="13">
    <source>
        <dbReference type="SMART" id="SM00382"/>
    </source>
</evidence>
<keyword evidence="10" id="KW-0239">DNA-directed DNA polymerase</keyword>
<dbReference type="GO" id="GO:0009360">
    <property type="term" value="C:DNA polymerase III complex"/>
    <property type="evidence" value="ECO:0007669"/>
    <property type="project" value="InterPro"/>
</dbReference>
<dbReference type="FunFam" id="1.10.8.60:FF:000013">
    <property type="entry name" value="DNA polymerase III subunit gamma/tau"/>
    <property type="match status" value="1"/>
</dbReference>
<dbReference type="Gene3D" id="3.40.50.300">
    <property type="entry name" value="P-loop containing nucleotide triphosphate hydrolases"/>
    <property type="match status" value="1"/>
</dbReference>
<feature type="region of interest" description="Disordered" evidence="12">
    <location>
        <begin position="544"/>
        <end position="630"/>
    </location>
</feature>
<dbReference type="CDD" id="cd00009">
    <property type="entry name" value="AAA"/>
    <property type="match status" value="1"/>
</dbReference>
<dbReference type="InterPro" id="IPR022754">
    <property type="entry name" value="DNA_pol_III_gamma-3"/>
</dbReference>
<dbReference type="FunFam" id="3.40.50.300:FF:000014">
    <property type="entry name" value="DNA polymerase III subunit gamma/tau"/>
    <property type="match status" value="1"/>
</dbReference>
<evidence type="ECO:0000313" key="15">
    <source>
        <dbReference type="Proteomes" id="UP000030647"/>
    </source>
</evidence>
<dbReference type="InterPro" id="IPR027417">
    <property type="entry name" value="P-loop_NTPase"/>
</dbReference>
<organism evidence="14 15">
    <name type="scientific">Schleiferilactobacillus shenzhenensis LY-73</name>
    <dbReference type="NCBI Taxonomy" id="1231336"/>
    <lineage>
        <taxon>Bacteria</taxon>
        <taxon>Bacillati</taxon>
        <taxon>Bacillota</taxon>
        <taxon>Bacilli</taxon>
        <taxon>Lactobacillales</taxon>
        <taxon>Lactobacillaceae</taxon>
        <taxon>Schleiferilactobacillus</taxon>
    </lineage>
</organism>
<name>U4TS75_9LACO</name>
<evidence type="ECO:0000256" key="6">
    <source>
        <dbReference type="ARBA" id="ARBA00022723"/>
    </source>
</evidence>
<feature type="region of interest" description="Disordered" evidence="12">
    <location>
        <begin position="643"/>
        <end position="674"/>
    </location>
</feature>
<dbReference type="Pfam" id="PF12169">
    <property type="entry name" value="DNA_pol3_gamma3"/>
    <property type="match status" value="1"/>
</dbReference>
<dbReference type="CDD" id="cd18137">
    <property type="entry name" value="HLD_clamp_pol_III_gamma_tau"/>
    <property type="match status" value="1"/>
</dbReference>
<dbReference type="SUPFAM" id="SSF52540">
    <property type="entry name" value="P-loop containing nucleoside triphosphate hydrolases"/>
    <property type="match status" value="1"/>
</dbReference>
<dbReference type="NCBIfam" id="NF004046">
    <property type="entry name" value="PRK05563.1"/>
    <property type="match status" value="1"/>
</dbReference>
<dbReference type="eggNOG" id="COG2812">
    <property type="taxonomic scope" value="Bacteria"/>
</dbReference>
<dbReference type="InterPro" id="IPR012763">
    <property type="entry name" value="DNA_pol_III_sug/sutau_N"/>
</dbReference>
<dbReference type="PANTHER" id="PTHR11669">
    <property type="entry name" value="REPLICATION FACTOR C / DNA POLYMERASE III GAMMA-TAU SUBUNIT"/>
    <property type="match status" value="1"/>
</dbReference>
<dbReference type="InterPro" id="IPR008921">
    <property type="entry name" value="DNA_pol3_clamp-load_cplx_C"/>
</dbReference>
<feature type="domain" description="AAA+ ATPase" evidence="13">
    <location>
        <begin position="37"/>
        <end position="179"/>
    </location>
</feature>
<dbReference type="SUPFAM" id="SSF48019">
    <property type="entry name" value="post-AAA+ oligomerization domain-like"/>
    <property type="match status" value="1"/>
</dbReference>
<evidence type="ECO:0000256" key="7">
    <source>
        <dbReference type="ARBA" id="ARBA00022741"/>
    </source>
</evidence>
<keyword evidence="5" id="KW-0235">DNA replication</keyword>
<feature type="compositionally biased region" description="Polar residues" evidence="12">
    <location>
        <begin position="600"/>
        <end position="610"/>
    </location>
</feature>
<evidence type="ECO:0000256" key="5">
    <source>
        <dbReference type="ARBA" id="ARBA00022705"/>
    </source>
</evidence>
<accession>U4TS75</accession>
<feature type="compositionally biased region" description="Low complexity" evidence="12">
    <location>
        <begin position="611"/>
        <end position="630"/>
    </location>
</feature>
<dbReference type="InterPro" id="IPR045085">
    <property type="entry name" value="HLD_clamp_pol_III_gamma_tau"/>
</dbReference>
<dbReference type="Pfam" id="PF22608">
    <property type="entry name" value="DNAX_ATPase_lid"/>
    <property type="match status" value="1"/>
</dbReference>
<dbReference type="GO" id="GO:0046872">
    <property type="term" value="F:metal ion binding"/>
    <property type="evidence" value="ECO:0007669"/>
    <property type="project" value="UniProtKB-KW"/>
</dbReference>
<keyword evidence="4" id="KW-0548">Nucleotidyltransferase</keyword>
<evidence type="ECO:0000256" key="11">
    <source>
        <dbReference type="ARBA" id="ARBA00049244"/>
    </source>
</evidence>
<dbReference type="AlphaFoldDB" id="U4TS75"/>
<dbReference type="Pfam" id="PF13177">
    <property type="entry name" value="DNA_pol3_delta2"/>
    <property type="match status" value="1"/>
</dbReference>
<dbReference type="OrthoDB" id="9810148at2"/>
<dbReference type="GO" id="GO:0003887">
    <property type="term" value="F:DNA-directed DNA polymerase activity"/>
    <property type="evidence" value="ECO:0007669"/>
    <property type="project" value="UniProtKB-KW"/>
</dbReference>
<feature type="compositionally biased region" description="Low complexity" evidence="12">
    <location>
        <begin position="551"/>
        <end position="593"/>
    </location>
</feature>
<evidence type="ECO:0000256" key="1">
    <source>
        <dbReference type="ARBA" id="ARBA00006360"/>
    </source>
</evidence>
<dbReference type="Gene3D" id="1.10.8.60">
    <property type="match status" value="1"/>
</dbReference>
<dbReference type="InterPro" id="IPR050238">
    <property type="entry name" value="DNA_Rep/Repair_Clamp_Loader"/>
</dbReference>
<protein>
    <recommendedName>
        <fullName evidence="2">DNA-directed DNA polymerase</fullName>
        <ecNumber evidence="2">2.7.7.7</ecNumber>
    </recommendedName>
</protein>
<proteinExistence type="inferred from homology"/>
<dbReference type="PRINTS" id="PR00300">
    <property type="entry name" value="CLPPROTEASEA"/>
</dbReference>
<evidence type="ECO:0000256" key="9">
    <source>
        <dbReference type="ARBA" id="ARBA00022840"/>
    </source>
</evidence>
<dbReference type="InterPro" id="IPR003593">
    <property type="entry name" value="AAA+_ATPase"/>
</dbReference>
<evidence type="ECO:0000313" key="14">
    <source>
        <dbReference type="EMBL" id="ERL66300.1"/>
    </source>
</evidence>
<dbReference type="HOGENOM" id="CLU_006229_0_3_9"/>
<evidence type="ECO:0000256" key="10">
    <source>
        <dbReference type="ARBA" id="ARBA00022932"/>
    </source>
</evidence>
<comment type="catalytic activity">
    <reaction evidence="11">
        <text>DNA(n) + a 2'-deoxyribonucleoside 5'-triphosphate = DNA(n+1) + diphosphate</text>
        <dbReference type="Rhea" id="RHEA:22508"/>
        <dbReference type="Rhea" id="RHEA-COMP:17339"/>
        <dbReference type="Rhea" id="RHEA-COMP:17340"/>
        <dbReference type="ChEBI" id="CHEBI:33019"/>
        <dbReference type="ChEBI" id="CHEBI:61560"/>
        <dbReference type="ChEBI" id="CHEBI:173112"/>
        <dbReference type="EC" id="2.7.7.7"/>
    </reaction>
</comment>
<keyword evidence="7" id="KW-0547">Nucleotide-binding</keyword>
<feature type="compositionally biased region" description="Low complexity" evidence="12">
    <location>
        <begin position="399"/>
        <end position="410"/>
    </location>
</feature>
<dbReference type="RefSeq" id="WP_022528677.1">
    <property type="nucleotide sequence ID" value="NZ_KI271583.1"/>
</dbReference>
<keyword evidence="9" id="KW-0067">ATP-binding</keyword>
<dbReference type="SMART" id="SM00382">
    <property type="entry name" value="AAA"/>
    <property type="match status" value="1"/>
</dbReference>
<dbReference type="STRING" id="1231336.L248_1392"/>
<keyword evidence="6" id="KW-0479">Metal-binding</keyword>